<dbReference type="PANTHER" id="PTHR30605:SF0">
    <property type="entry name" value="ANHYDRO-N-ACETYLMURAMIC ACID KINASE"/>
    <property type="match status" value="1"/>
</dbReference>
<keyword evidence="2" id="KW-0547">Nucleotide-binding</keyword>
<evidence type="ECO:0000256" key="2">
    <source>
        <dbReference type="HAMAP-Rule" id="MF_01270"/>
    </source>
</evidence>
<gene>
    <name evidence="2" type="primary">anmK</name>
    <name evidence="3" type="ORF">GRI39_11100</name>
</gene>
<sequence length="369" mass="38702">MLVMGFMSGTSLDGVDAALLDTDGSRINGFGLTLFEGYSAQERAALEQATQDALHWNGYGEVPPSIASAAAVIESIHCRAARKLMEISGERPDLLGFHGQTLLHRPERKLSLQIGDPQVLADALGVAVVADMRQADLAGGGQGAPLVPAYHSALVEYLDLPRPVAFLNVGGVANLTFIGMGGELVAFDTGPGNGLIDQLVQARGAGNYDDDGRFAGAGKVQPDILEKLLQHEHFSGHGPKSLDRYDFPLDWAVPLSLEDAAATLTAFTADAVAMAVSSLPQAPEIWIICGGGSHNSTLMRALGDRLGDCRAADSLGLRGDFIEAEAMGFLAARSVKGLPLTFPGTTGIGEALTGGRLWRPNSPLSENMC</sequence>
<comment type="similarity">
    <text evidence="2">Belongs to the anhydro-N-acetylmuramic acid kinase family.</text>
</comment>
<keyword evidence="2 3" id="KW-0808">Transferase</keyword>
<dbReference type="GO" id="GO:0006040">
    <property type="term" value="P:amino sugar metabolic process"/>
    <property type="evidence" value="ECO:0007669"/>
    <property type="project" value="InterPro"/>
</dbReference>
<organism evidence="3 4">
    <name type="scientific">Altericroceibacterium indicum</name>
    <dbReference type="NCBI Taxonomy" id="374177"/>
    <lineage>
        <taxon>Bacteria</taxon>
        <taxon>Pseudomonadati</taxon>
        <taxon>Pseudomonadota</taxon>
        <taxon>Alphaproteobacteria</taxon>
        <taxon>Sphingomonadales</taxon>
        <taxon>Erythrobacteraceae</taxon>
        <taxon>Altericroceibacterium</taxon>
    </lineage>
</organism>
<dbReference type="GO" id="GO:0005524">
    <property type="term" value="F:ATP binding"/>
    <property type="evidence" value="ECO:0007669"/>
    <property type="project" value="UniProtKB-UniRule"/>
</dbReference>
<feature type="binding site" evidence="2">
    <location>
        <begin position="9"/>
        <end position="16"/>
    </location>
    <ligand>
        <name>ATP</name>
        <dbReference type="ChEBI" id="CHEBI:30616"/>
    </ligand>
</feature>
<dbReference type="PANTHER" id="PTHR30605">
    <property type="entry name" value="ANHYDRO-N-ACETYLMURAMIC ACID KINASE"/>
    <property type="match status" value="1"/>
</dbReference>
<dbReference type="InterPro" id="IPR005338">
    <property type="entry name" value="Anhydro_N_Ac-Mur_kinase"/>
</dbReference>
<dbReference type="GO" id="GO:0009254">
    <property type="term" value="P:peptidoglycan turnover"/>
    <property type="evidence" value="ECO:0007669"/>
    <property type="project" value="UniProtKB-UniRule"/>
</dbReference>
<dbReference type="AlphaFoldDB" id="A0A845A881"/>
<comment type="catalytic activity">
    <reaction evidence="2">
        <text>1,6-anhydro-N-acetyl-beta-muramate + ATP + H2O = N-acetyl-D-muramate 6-phosphate + ADP + H(+)</text>
        <dbReference type="Rhea" id="RHEA:24952"/>
        <dbReference type="ChEBI" id="CHEBI:15377"/>
        <dbReference type="ChEBI" id="CHEBI:15378"/>
        <dbReference type="ChEBI" id="CHEBI:30616"/>
        <dbReference type="ChEBI" id="CHEBI:58690"/>
        <dbReference type="ChEBI" id="CHEBI:58722"/>
        <dbReference type="ChEBI" id="CHEBI:456216"/>
        <dbReference type="EC" id="2.7.1.170"/>
    </reaction>
</comment>
<evidence type="ECO:0000256" key="1">
    <source>
        <dbReference type="ARBA" id="ARBA00023277"/>
    </source>
</evidence>
<dbReference type="GO" id="GO:0016301">
    <property type="term" value="F:kinase activity"/>
    <property type="evidence" value="ECO:0007669"/>
    <property type="project" value="UniProtKB-KW"/>
</dbReference>
<dbReference type="Proteomes" id="UP000460561">
    <property type="component" value="Unassembled WGS sequence"/>
</dbReference>
<comment type="pathway">
    <text evidence="2">Amino-sugar metabolism; 1,6-anhydro-N-acetylmuramate degradation.</text>
</comment>
<dbReference type="EC" id="2.7.1.170" evidence="2"/>
<dbReference type="Pfam" id="PF03702">
    <property type="entry name" value="AnmK"/>
    <property type="match status" value="1"/>
</dbReference>
<comment type="function">
    <text evidence="2">Catalyzes the specific phosphorylation of 1,6-anhydro-N-acetylmuramic acid (anhMurNAc) with the simultaneous cleavage of the 1,6-anhydro ring, generating MurNAc-6-P. Is required for the utilization of anhMurNAc either imported from the medium or derived from its own cell wall murein, and thus plays a role in cell wall recycling.</text>
</comment>
<protein>
    <recommendedName>
        <fullName evidence="2">Anhydro-N-acetylmuramic acid kinase</fullName>
        <ecNumber evidence="2">2.7.1.170</ecNumber>
    </recommendedName>
    <alternativeName>
        <fullName evidence="2">AnhMurNAc kinase</fullName>
    </alternativeName>
</protein>
<reference evidence="3 4" key="1">
    <citation type="submission" date="2019-12" db="EMBL/GenBank/DDBJ databases">
        <title>Genomic-based taxomic classification of the family Erythrobacteraceae.</title>
        <authorList>
            <person name="Xu L."/>
        </authorList>
    </citation>
    <scope>NUCLEOTIDE SEQUENCE [LARGE SCALE GENOMIC DNA]</scope>
    <source>
        <strain evidence="3 4">DSM 18604</strain>
    </source>
</reference>
<keyword evidence="2" id="KW-0067">ATP-binding</keyword>
<accession>A0A845A881</accession>
<proteinExistence type="inferred from homology"/>
<dbReference type="Gene3D" id="3.30.420.40">
    <property type="match status" value="2"/>
</dbReference>
<dbReference type="HAMAP" id="MF_01270">
    <property type="entry name" value="AnhMurNAc_kinase"/>
    <property type="match status" value="1"/>
</dbReference>
<dbReference type="UniPathway" id="UPA00544"/>
<dbReference type="GO" id="GO:0016773">
    <property type="term" value="F:phosphotransferase activity, alcohol group as acceptor"/>
    <property type="evidence" value="ECO:0007669"/>
    <property type="project" value="UniProtKB-UniRule"/>
</dbReference>
<dbReference type="EMBL" id="WTYQ01000004">
    <property type="protein sequence ID" value="MXP26582.1"/>
    <property type="molecule type" value="Genomic_DNA"/>
</dbReference>
<evidence type="ECO:0000313" key="3">
    <source>
        <dbReference type="EMBL" id="MXP26582.1"/>
    </source>
</evidence>
<dbReference type="InterPro" id="IPR043129">
    <property type="entry name" value="ATPase_NBD"/>
</dbReference>
<comment type="pathway">
    <text evidence="2">Cell wall biogenesis; peptidoglycan recycling.</text>
</comment>
<keyword evidence="1 2" id="KW-0119">Carbohydrate metabolism</keyword>
<evidence type="ECO:0000313" key="4">
    <source>
        <dbReference type="Proteomes" id="UP000460561"/>
    </source>
</evidence>
<dbReference type="OrthoDB" id="9763949at2"/>
<name>A0A845A881_9SPHN</name>
<dbReference type="GO" id="GO:0097175">
    <property type="term" value="P:1,6-anhydro-N-acetyl-beta-muramic acid catabolic process"/>
    <property type="evidence" value="ECO:0007669"/>
    <property type="project" value="UniProtKB-UniRule"/>
</dbReference>
<dbReference type="RefSeq" id="WP_160739803.1">
    <property type="nucleotide sequence ID" value="NZ_WTYQ01000004.1"/>
</dbReference>
<dbReference type="NCBIfam" id="NF007141">
    <property type="entry name" value="PRK09585.1-5"/>
    <property type="match status" value="1"/>
</dbReference>
<keyword evidence="2 3" id="KW-0418">Kinase</keyword>
<keyword evidence="4" id="KW-1185">Reference proteome</keyword>
<comment type="caution">
    <text evidence="3">The sequence shown here is derived from an EMBL/GenBank/DDBJ whole genome shotgun (WGS) entry which is preliminary data.</text>
</comment>
<dbReference type="SUPFAM" id="SSF53067">
    <property type="entry name" value="Actin-like ATPase domain"/>
    <property type="match status" value="1"/>
</dbReference>
<dbReference type="UniPathway" id="UPA00343"/>